<organism evidence="1 2">
    <name type="scientific">Heracleum sosnowskyi</name>
    <dbReference type="NCBI Taxonomy" id="360622"/>
    <lineage>
        <taxon>Eukaryota</taxon>
        <taxon>Viridiplantae</taxon>
        <taxon>Streptophyta</taxon>
        <taxon>Embryophyta</taxon>
        <taxon>Tracheophyta</taxon>
        <taxon>Spermatophyta</taxon>
        <taxon>Magnoliopsida</taxon>
        <taxon>eudicotyledons</taxon>
        <taxon>Gunneridae</taxon>
        <taxon>Pentapetalae</taxon>
        <taxon>asterids</taxon>
        <taxon>campanulids</taxon>
        <taxon>Apiales</taxon>
        <taxon>Apiaceae</taxon>
        <taxon>Apioideae</taxon>
        <taxon>apioid superclade</taxon>
        <taxon>Tordylieae</taxon>
        <taxon>Tordyliinae</taxon>
        <taxon>Heracleum</taxon>
    </lineage>
</organism>
<gene>
    <name evidence="1" type="ORF">POM88_032147</name>
</gene>
<reference evidence="1" key="2">
    <citation type="submission" date="2023-05" db="EMBL/GenBank/DDBJ databases">
        <authorList>
            <person name="Schelkunov M.I."/>
        </authorList>
    </citation>
    <scope>NUCLEOTIDE SEQUENCE</scope>
    <source>
        <strain evidence="1">Hsosn_3</strain>
        <tissue evidence="1">Leaf</tissue>
    </source>
</reference>
<reference evidence="1" key="1">
    <citation type="submission" date="2023-02" db="EMBL/GenBank/DDBJ databases">
        <title>Genome of toxic invasive species Heracleum sosnowskyi carries increased number of genes despite the absence of recent whole-genome duplications.</title>
        <authorList>
            <person name="Schelkunov M."/>
            <person name="Shtratnikova V."/>
            <person name="Makarenko M."/>
            <person name="Klepikova A."/>
            <person name="Omelchenko D."/>
            <person name="Novikova G."/>
            <person name="Obukhova E."/>
            <person name="Bogdanov V."/>
            <person name="Penin A."/>
            <person name="Logacheva M."/>
        </authorList>
    </citation>
    <scope>NUCLEOTIDE SEQUENCE</scope>
    <source>
        <strain evidence="1">Hsosn_3</strain>
        <tissue evidence="1">Leaf</tissue>
    </source>
</reference>
<dbReference type="Proteomes" id="UP001237642">
    <property type="component" value="Unassembled WGS sequence"/>
</dbReference>
<sequence length="356" mass="40362">MKRDGEENILSKHINACYLELLNGCLTIISVFKSPDTRDKKLLFSENLLFRPILGCSYKVYDRLVLVTGTQLYEYLERKELLKKPDEHERLLLEVPNVIAEELEPEAIVQEPAEDENDVCGLPQLDIVGNRADKPFDVEADISLSNDDCTDTAEQVESQAIVRKRAGLRQLDIVGNRAYIPFNIEADKSLSNDDFCSTDAAEQVESEAFVRKPAEDEKSSMCCPPESTFAGTWAEIPCDAILLESAQNERNNICCSTQITISRTSADLPSDAVADNCLPNNNFCNTSTAGAYFHDLNSLHRAVQICTCMNSTLWTESYRTCIRKQIKFLSYKFIRYLWWATENRTGLPNYPRRRRG</sequence>
<name>A0AAD8HYQ2_9APIA</name>
<proteinExistence type="predicted"/>
<evidence type="ECO:0000313" key="1">
    <source>
        <dbReference type="EMBL" id="KAK1375954.1"/>
    </source>
</evidence>
<keyword evidence="2" id="KW-1185">Reference proteome</keyword>
<accession>A0AAD8HYQ2</accession>
<dbReference type="AlphaFoldDB" id="A0AAD8HYQ2"/>
<dbReference type="EMBL" id="JAUIZM010000007">
    <property type="protein sequence ID" value="KAK1375954.1"/>
    <property type="molecule type" value="Genomic_DNA"/>
</dbReference>
<evidence type="ECO:0000313" key="2">
    <source>
        <dbReference type="Proteomes" id="UP001237642"/>
    </source>
</evidence>
<comment type="caution">
    <text evidence="1">The sequence shown here is derived from an EMBL/GenBank/DDBJ whole genome shotgun (WGS) entry which is preliminary data.</text>
</comment>
<protein>
    <submittedName>
        <fullName evidence="1">Uncharacterized protein</fullName>
    </submittedName>
</protein>